<name>A0AAV5W9A7_9BILA</name>
<evidence type="ECO:0008006" key="3">
    <source>
        <dbReference type="Google" id="ProtNLM"/>
    </source>
</evidence>
<organism evidence="1 2">
    <name type="scientific">Pristionchus fissidentatus</name>
    <dbReference type="NCBI Taxonomy" id="1538716"/>
    <lineage>
        <taxon>Eukaryota</taxon>
        <taxon>Metazoa</taxon>
        <taxon>Ecdysozoa</taxon>
        <taxon>Nematoda</taxon>
        <taxon>Chromadorea</taxon>
        <taxon>Rhabditida</taxon>
        <taxon>Rhabditina</taxon>
        <taxon>Diplogasteromorpha</taxon>
        <taxon>Diplogasteroidea</taxon>
        <taxon>Neodiplogasteridae</taxon>
        <taxon>Pristionchus</taxon>
    </lineage>
</organism>
<keyword evidence="2" id="KW-1185">Reference proteome</keyword>
<protein>
    <recommendedName>
        <fullName evidence="3">Mitochondrial ribosomal protein L54</fullName>
    </recommendedName>
</protein>
<gene>
    <name evidence="1" type="ORF">PFISCL1PPCAC_19861</name>
</gene>
<accession>A0AAV5W9A7</accession>
<dbReference type="Proteomes" id="UP001432322">
    <property type="component" value="Unassembled WGS sequence"/>
</dbReference>
<sequence>LKYFQMLLRVWWTSVATGSRRALAAPSAKLVGTKEDKSFIDTEAPKIASHACINFYTQGDEPGPAIRANPEYPAWLFNMDVKKTDLLEDIDQSSWKYWRALRQRQIEQNRRIQKLKTRFLHLQKSPSMKN</sequence>
<dbReference type="AlphaFoldDB" id="A0AAV5W9A7"/>
<comment type="caution">
    <text evidence="1">The sequence shown here is derived from an EMBL/GenBank/DDBJ whole genome shotgun (WGS) entry which is preliminary data.</text>
</comment>
<reference evidence="1" key="1">
    <citation type="submission" date="2023-10" db="EMBL/GenBank/DDBJ databases">
        <title>Genome assembly of Pristionchus species.</title>
        <authorList>
            <person name="Yoshida K."/>
            <person name="Sommer R.J."/>
        </authorList>
    </citation>
    <scope>NUCLEOTIDE SEQUENCE</scope>
    <source>
        <strain evidence="1">RS5133</strain>
    </source>
</reference>
<proteinExistence type="predicted"/>
<feature type="non-terminal residue" evidence="1">
    <location>
        <position position="1"/>
    </location>
</feature>
<evidence type="ECO:0000313" key="1">
    <source>
        <dbReference type="EMBL" id="GMT28564.1"/>
    </source>
</evidence>
<evidence type="ECO:0000313" key="2">
    <source>
        <dbReference type="Proteomes" id="UP001432322"/>
    </source>
</evidence>
<dbReference type="EMBL" id="BTSY01000005">
    <property type="protein sequence ID" value="GMT28564.1"/>
    <property type="molecule type" value="Genomic_DNA"/>
</dbReference>